<evidence type="ECO:0000256" key="1">
    <source>
        <dbReference type="ARBA" id="ARBA00010090"/>
    </source>
</evidence>
<dbReference type="PANTHER" id="PTHR14096">
    <property type="entry name" value="APOLIPOPROTEIN L"/>
    <property type="match status" value="1"/>
</dbReference>
<accession>A0ABD1JKQ3</accession>
<proteinExistence type="inferred from homology"/>
<dbReference type="PANTHER" id="PTHR14096:SF59">
    <property type="entry name" value="APOLIPOPROTEIN L, 1 ISOFORM X1"/>
    <property type="match status" value="1"/>
</dbReference>
<comment type="similarity">
    <text evidence="1">Belongs to the apolipoprotein L family.</text>
</comment>
<sequence>MAGRGYGWDAPPPLPSYENTWNGEDQPPSYEEALMGAGTQQFQFPTASAAVYSDTSISPAYPPLPSYQPPRVSLAWSQSTVAQAAPRVMSNDELMAWWRTVEPWEHMLHSPDIEPRELARDVQRVQNALQLYGFLVRTHSETLQKHIAEMHRTSNDISKASDVRKVAGVTGGTTRAVGGAVAVTGIVLAPFTMGASLAITALGVGVATAGGITKASLKNKVAVHQNRRALESIVRDYRNKLEDIEACLRFIYTGMKHIRQNKLSISTDANMGTGRVSGMLELSGVVAQGMVAAGRSLDLLRGFAGGIGTFYSKKDSQMLKKGKEGKFGKTLRKVAQRLQNTLVDLRGIADSLSRF</sequence>
<gene>
    <name evidence="3" type="ORF">ACEWY4_018309</name>
</gene>
<organism evidence="3 4">
    <name type="scientific">Coilia grayii</name>
    <name type="common">Gray's grenadier anchovy</name>
    <dbReference type="NCBI Taxonomy" id="363190"/>
    <lineage>
        <taxon>Eukaryota</taxon>
        <taxon>Metazoa</taxon>
        <taxon>Chordata</taxon>
        <taxon>Craniata</taxon>
        <taxon>Vertebrata</taxon>
        <taxon>Euteleostomi</taxon>
        <taxon>Actinopterygii</taxon>
        <taxon>Neopterygii</taxon>
        <taxon>Teleostei</taxon>
        <taxon>Clupei</taxon>
        <taxon>Clupeiformes</taxon>
        <taxon>Clupeoidei</taxon>
        <taxon>Engraulidae</taxon>
        <taxon>Coilinae</taxon>
        <taxon>Coilia</taxon>
    </lineage>
</organism>
<evidence type="ECO:0000256" key="2">
    <source>
        <dbReference type="SAM" id="MobiDB-lite"/>
    </source>
</evidence>
<dbReference type="EMBL" id="JBHFQA010000015">
    <property type="protein sequence ID" value="KAL2087250.1"/>
    <property type="molecule type" value="Genomic_DNA"/>
</dbReference>
<dbReference type="AlphaFoldDB" id="A0ABD1JKQ3"/>
<dbReference type="Pfam" id="PF05461">
    <property type="entry name" value="ApoL"/>
    <property type="match status" value="1"/>
</dbReference>
<evidence type="ECO:0000313" key="4">
    <source>
        <dbReference type="Proteomes" id="UP001591681"/>
    </source>
</evidence>
<dbReference type="InterPro" id="IPR008405">
    <property type="entry name" value="ApoL"/>
</dbReference>
<name>A0ABD1JKQ3_9TELE</name>
<evidence type="ECO:0000313" key="3">
    <source>
        <dbReference type="EMBL" id="KAL2087250.1"/>
    </source>
</evidence>
<dbReference type="Proteomes" id="UP001591681">
    <property type="component" value="Unassembled WGS sequence"/>
</dbReference>
<comment type="caution">
    <text evidence="3">The sequence shown here is derived from an EMBL/GenBank/DDBJ whole genome shotgun (WGS) entry which is preliminary data.</text>
</comment>
<keyword evidence="4" id="KW-1185">Reference proteome</keyword>
<protein>
    <submittedName>
        <fullName evidence="3">Uncharacterized protein</fullName>
    </submittedName>
</protein>
<feature type="region of interest" description="Disordered" evidence="2">
    <location>
        <begin position="1"/>
        <end position="28"/>
    </location>
</feature>
<reference evidence="3 4" key="1">
    <citation type="submission" date="2024-09" db="EMBL/GenBank/DDBJ databases">
        <title>A chromosome-level genome assembly of Gray's grenadier anchovy, Coilia grayii.</title>
        <authorList>
            <person name="Fu Z."/>
        </authorList>
    </citation>
    <scope>NUCLEOTIDE SEQUENCE [LARGE SCALE GENOMIC DNA]</scope>
    <source>
        <strain evidence="3">G4</strain>
        <tissue evidence="3">Muscle</tissue>
    </source>
</reference>